<dbReference type="CDD" id="cd07432">
    <property type="entry name" value="PHP_HisPPase"/>
    <property type="match status" value="1"/>
</dbReference>
<feature type="transmembrane region" description="Helical" evidence="1">
    <location>
        <begin position="248"/>
        <end position="268"/>
    </location>
</feature>
<protein>
    <submittedName>
        <fullName evidence="3">PHP domain protein</fullName>
    </submittedName>
</protein>
<dbReference type="Gene3D" id="3.20.20.140">
    <property type="entry name" value="Metal-dependent hydrolases"/>
    <property type="match status" value="1"/>
</dbReference>
<dbReference type="GO" id="GO:0035312">
    <property type="term" value="F:5'-3' DNA exonuclease activity"/>
    <property type="evidence" value="ECO:0007669"/>
    <property type="project" value="TreeGrafter"/>
</dbReference>
<feature type="domain" description="Polymerase/histidinol phosphatase N-terminal" evidence="2">
    <location>
        <begin position="13"/>
        <end position="85"/>
    </location>
</feature>
<keyword evidence="1" id="KW-0812">Transmembrane</keyword>
<dbReference type="Pfam" id="PF13263">
    <property type="entry name" value="PHP_C"/>
    <property type="match status" value="1"/>
</dbReference>
<evidence type="ECO:0000313" key="4">
    <source>
        <dbReference type="Proteomes" id="UP000075578"/>
    </source>
</evidence>
<dbReference type="InterPro" id="IPR016195">
    <property type="entry name" value="Pol/histidinol_Pase-like"/>
</dbReference>
<sequence length="297" mass="33349">MEYCGSLGEMSKVDTHIHTKYSGNSKKISVIPDCISRPERILKFADKKGIDFLAITDHDTIRGGIETEKLAPSRIIVGEEISTSQGELIGLFLNETIPPNLSASESLDMIRDQGGLAIAPHPYSVICPCLKDLIYKLKVDGIEVFNAFHRDGILNRKAFEENKKAKKAPIAASDAHTERMVGNAYTLFDGNTPEDFYKAIKKKKTIPQGHVTSMEQTMLWSWSTGYFIMKRSMRNILNGEQIKKNTGLLIGSGISVFPLVPIITAFVLNRYHDKKVRKSYPWESFIFSYKGSKKKIL</sequence>
<comment type="caution">
    <text evidence="3">The sequence shown here is derived from an EMBL/GenBank/DDBJ whole genome shotgun (WGS) entry which is preliminary data.</text>
</comment>
<proteinExistence type="predicted"/>
<dbReference type="GO" id="GO:0004534">
    <property type="term" value="F:5'-3' RNA exonuclease activity"/>
    <property type="evidence" value="ECO:0007669"/>
    <property type="project" value="TreeGrafter"/>
</dbReference>
<keyword evidence="1" id="KW-0472">Membrane</keyword>
<dbReference type="InterPro" id="IPR003141">
    <property type="entry name" value="Pol/His_phosphatase_N"/>
</dbReference>
<dbReference type="PATRIC" id="fig|1705564.3.peg.1832"/>
<gene>
    <name evidence="3" type="ORF">AMQ74_01706</name>
</gene>
<dbReference type="AlphaFoldDB" id="A0A150IQ58"/>
<reference evidence="3 4" key="1">
    <citation type="journal article" date="2016" name="ISME J.">
        <title>Chasing the elusive Euryarchaeota class WSA2: genomes reveal a uniquely fastidious methyl-reducing methanogen.</title>
        <authorList>
            <person name="Nobu M.K."/>
            <person name="Narihiro T."/>
            <person name="Kuroda K."/>
            <person name="Mei R."/>
            <person name="Liu W.T."/>
        </authorList>
    </citation>
    <scope>NUCLEOTIDE SEQUENCE [LARGE SCALE GENOMIC DNA]</scope>
    <source>
        <strain evidence="3">U1lsi0528_Bin089</strain>
    </source>
</reference>
<dbReference type="Proteomes" id="UP000075578">
    <property type="component" value="Unassembled WGS sequence"/>
</dbReference>
<dbReference type="PANTHER" id="PTHR42924:SF3">
    <property type="entry name" value="POLYMERASE_HISTIDINOL PHOSPHATASE N-TERMINAL DOMAIN-CONTAINING PROTEIN"/>
    <property type="match status" value="1"/>
</dbReference>
<dbReference type="InterPro" id="IPR052018">
    <property type="entry name" value="PHP_domain"/>
</dbReference>
<dbReference type="SUPFAM" id="SSF89550">
    <property type="entry name" value="PHP domain-like"/>
    <property type="match status" value="1"/>
</dbReference>
<dbReference type="SMART" id="SM00481">
    <property type="entry name" value="POLIIIAc"/>
    <property type="match status" value="1"/>
</dbReference>
<name>A0A150IQ58_9EURY</name>
<dbReference type="PANTHER" id="PTHR42924">
    <property type="entry name" value="EXONUCLEASE"/>
    <property type="match status" value="1"/>
</dbReference>
<evidence type="ECO:0000313" key="3">
    <source>
        <dbReference type="EMBL" id="KYC47179.1"/>
    </source>
</evidence>
<accession>A0A150IQ58</accession>
<dbReference type="EMBL" id="LNGD01000165">
    <property type="protein sequence ID" value="KYC47179.1"/>
    <property type="molecule type" value="Genomic_DNA"/>
</dbReference>
<keyword evidence="1" id="KW-1133">Transmembrane helix</keyword>
<evidence type="ECO:0000259" key="2">
    <source>
        <dbReference type="SMART" id="SM00481"/>
    </source>
</evidence>
<organism evidence="3 4">
    <name type="scientific">Candidatus Methanofastidiosum methylothiophilum</name>
    <dbReference type="NCBI Taxonomy" id="1705564"/>
    <lineage>
        <taxon>Archaea</taxon>
        <taxon>Methanobacteriati</taxon>
        <taxon>Methanobacteriota</taxon>
        <taxon>Stenosarchaea group</taxon>
        <taxon>Candidatus Methanofastidiosia</taxon>
        <taxon>Candidatus Methanofastidiosales</taxon>
        <taxon>Candidatus Methanofastidiosaceae</taxon>
        <taxon>Candidatus Methanofastidiosum</taxon>
    </lineage>
</organism>
<evidence type="ECO:0000256" key="1">
    <source>
        <dbReference type="SAM" id="Phobius"/>
    </source>
</evidence>